<keyword evidence="2" id="KW-1185">Reference proteome</keyword>
<dbReference type="KEGG" id="whj:H9Q79_15290"/>
<dbReference type="RefSeq" id="WP_118647149.1">
    <property type="nucleotide sequence ID" value="NZ_CP060635.1"/>
</dbReference>
<dbReference type="Proteomes" id="UP000515860">
    <property type="component" value="Chromosome"/>
</dbReference>
<accession>A0A7G9GBQ1</accession>
<name>A0A7G9GBQ1_9FIRM</name>
<protein>
    <submittedName>
        <fullName evidence="1">Uncharacterized protein</fullName>
    </submittedName>
</protein>
<dbReference type="EMBL" id="CP060635">
    <property type="protein sequence ID" value="QNM08233.1"/>
    <property type="molecule type" value="Genomic_DNA"/>
</dbReference>
<gene>
    <name evidence="1" type="ORF">H9Q79_15290</name>
</gene>
<reference evidence="1 2" key="1">
    <citation type="submission" date="2020-08" db="EMBL/GenBank/DDBJ databases">
        <authorList>
            <person name="Liu C."/>
            <person name="Sun Q."/>
        </authorList>
    </citation>
    <scope>NUCLEOTIDE SEQUENCE [LARGE SCALE GENOMIC DNA]</scope>
    <source>
        <strain evidence="1 2">NSJ-29</strain>
    </source>
</reference>
<organism evidence="1 2">
    <name type="scientific">Wansuia hejianensis</name>
    <dbReference type="NCBI Taxonomy" id="2763667"/>
    <lineage>
        <taxon>Bacteria</taxon>
        <taxon>Bacillati</taxon>
        <taxon>Bacillota</taxon>
        <taxon>Clostridia</taxon>
        <taxon>Lachnospirales</taxon>
        <taxon>Lachnospiraceae</taxon>
        <taxon>Wansuia</taxon>
    </lineage>
</organism>
<dbReference type="SUPFAM" id="SSF51735">
    <property type="entry name" value="NAD(P)-binding Rossmann-fold domains"/>
    <property type="match status" value="1"/>
</dbReference>
<evidence type="ECO:0000313" key="2">
    <source>
        <dbReference type="Proteomes" id="UP000515860"/>
    </source>
</evidence>
<sequence length="132" mass="14999">MMVQKGFLPRIENAKGRFQFVYVRDVAQAIAVSISNPAAFNQSYNLCNPQQVDYPLLADALTAAAGTHVEIRRMTWEQAQEQGIPLPFAVQEQETELYNSEKSMCELGIVYTPLNAGMKKTYHAFYQVYRDN</sequence>
<dbReference type="Gene3D" id="3.40.50.720">
    <property type="entry name" value="NAD(P)-binding Rossmann-like Domain"/>
    <property type="match status" value="1"/>
</dbReference>
<dbReference type="AlphaFoldDB" id="A0A7G9GBQ1"/>
<dbReference type="InterPro" id="IPR036291">
    <property type="entry name" value="NAD(P)-bd_dom_sf"/>
</dbReference>
<evidence type="ECO:0000313" key="1">
    <source>
        <dbReference type="EMBL" id="QNM08233.1"/>
    </source>
</evidence>
<proteinExistence type="predicted"/>